<dbReference type="RefSeq" id="XP_021112101.1">
    <property type="nucleotide sequence ID" value="XM_021256442.1"/>
</dbReference>
<reference evidence="3 4" key="1">
    <citation type="submission" date="2025-04" db="UniProtKB">
        <authorList>
            <consortium name="RefSeq"/>
        </authorList>
    </citation>
    <scope>IDENTIFICATION</scope>
</reference>
<dbReference type="CTD" id="54059"/>
<dbReference type="GeneID" id="101715532"/>
<evidence type="ECO:0000256" key="1">
    <source>
        <dbReference type="SAM" id="MobiDB-lite"/>
    </source>
</evidence>
<dbReference type="RefSeq" id="XP_021112103.1">
    <property type="nucleotide sequence ID" value="XM_021256444.1"/>
</dbReference>
<evidence type="ECO:0000313" key="3">
    <source>
        <dbReference type="RefSeq" id="XP_021112101.1"/>
    </source>
</evidence>
<dbReference type="RefSeq" id="XP_021112102.1">
    <property type="nucleotide sequence ID" value="XM_021256443.1"/>
</dbReference>
<evidence type="ECO:0000313" key="4">
    <source>
        <dbReference type="RefSeq" id="XP_021112102.1"/>
    </source>
</evidence>
<dbReference type="Proteomes" id="UP000694906">
    <property type="component" value="Unplaced"/>
</dbReference>
<evidence type="ECO:0000313" key="2">
    <source>
        <dbReference type="Proteomes" id="UP000694906"/>
    </source>
</evidence>
<dbReference type="AlphaFoldDB" id="A0AAX6SUH5"/>
<proteinExistence type="predicted"/>
<gene>
    <name evidence="3 4 5" type="primary">Ybey</name>
</gene>
<name>A0AAX6SUH5_HETGA</name>
<keyword evidence="2" id="KW-1185">Reference proteome</keyword>
<organism evidence="2 3">
    <name type="scientific">Heterocephalus glaber</name>
    <name type="common">Naked mole rat</name>
    <dbReference type="NCBI Taxonomy" id="10181"/>
    <lineage>
        <taxon>Eukaryota</taxon>
        <taxon>Metazoa</taxon>
        <taxon>Chordata</taxon>
        <taxon>Craniata</taxon>
        <taxon>Vertebrata</taxon>
        <taxon>Euteleostomi</taxon>
        <taxon>Mammalia</taxon>
        <taxon>Eutheria</taxon>
        <taxon>Euarchontoglires</taxon>
        <taxon>Glires</taxon>
        <taxon>Rodentia</taxon>
        <taxon>Hystricomorpha</taxon>
        <taxon>Bathyergidae</taxon>
        <taxon>Heterocephalus</taxon>
    </lineage>
</organism>
<feature type="region of interest" description="Disordered" evidence="1">
    <location>
        <begin position="93"/>
        <end position="122"/>
    </location>
</feature>
<protein>
    <submittedName>
        <fullName evidence="3 4">Ribonuclease isoform X5</fullName>
    </submittedName>
</protein>
<sequence length="337" mass="36551">MGPHARPNAAKQATAPLSCILSPSVTSFHTPRGMFYVFMWLKLLIFSVTHPGPCFLKFCPDETFVFPLGGSHLVFQKDPRQRPKMEGLAAYRPGASRSHTRGLRGQDTIGHQPRGQTESTKARVPKIFSRLEGTFECLFLQCPVPGPLKQDLEASRLSLLLETQIHLGFQQSLTDRPPWHSLSPKQSRLCLETGLPSPATDLSRASSQNQSRGYDQLGLCPPMYPSKAGSSPSSVSVQSLSDLGPFSCSQYGVPVTFSFPSQLKGFPMSSYFLAWFSISVISHPPTPPQCDITWRTGNLGVARTWGGVAGDLGVSPGCGDYPEFQVSPRGTGPSPGA</sequence>
<evidence type="ECO:0000313" key="5">
    <source>
        <dbReference type="RefSeq" id="XP_021112103.1"/>
    </source>
</evidence>
<accession>A0AAX6SUH5</accession>